<keyword evidence="4" id="KW-0808">Transferase</keyword>
<evidence type="ECO:0000256" key="3">
    <source>
        <dbReference type="ARBA" id="ARBA00022676"/>
    </source>
</evidence>
<evidence type="ECO:0000256" key="13">
    <source>
        <dbReference type="ARBA" id="ARBA00041185"/>
    </source>
</evidence>
<comment type="catalytic activity">
    <reaction evidence="16">
        <text>[GlcNAc-(1-&gt;4)-Mur2Ac(oyl-L-Ala-gamma-D-Glu-L-Lys-D-Ala-D-Ala)](n)-di-trans,octa-cis-undecaprenyl diphosphate + beta-D-GlcNAc-(1-&gt;4)-Mur2Ac(oyl-L-Ala-gamma-D-Glu-L-Lys-D-Ala-D-Ala)-di-trans,octa-cis-undecaprenyl diphosphate = [GlcNAc-(1-&gt;4)-Mur2Ac(oyl-L-Ala-gamma-D-Glu-L-Lys-D-Ala-D-Ala)](n+1)-di-trans,octa-cis-undecaprenyl diphosphate + di-trans,octa-cis-undecaprenyl diphosphate + H(+)</text>
        <dbReference type="Rhea" id="RHEA:23708"/>
        <dbReference type="Rhea" id="RHEA-COMP:9602"/>
        <dbReference type="Rhea" id="RHEA-COMP:9603"/>
        <dbReference type="ChEBI" id="CHEBI:15378"/>
        <dbReference type="ChEBI" id="CHEBI:58405"/>
        <dbReference type="ChEBI" id="CHEBI:60033"/>
        <dbReference type="ChEBI" id="CHEBI:78435"/>
        <dbReference type="EC" id="2.4.99.28"/>
    </reaction>
</comment>
<evidence type="ECO:0000256" key="12">
    <source>
        <dbReference type="ARBA" id="ARBA00038053"/>
    </source>
</evidence>
<comment type="caution">
    <text evidence="20">The sequence shown here is derived from an EMBL/GenBank/DDBJ whole genome shotgun (WGS) entry which is preliminary data.</text>
</comment>
<dbReference type="GO" id="GO:0032153">
    <property type="term" value="C:cell division site"/>
    <property type="evidence" value="ECO:0007669"/>
    <property type="project" value="TreeGrafter"/>
</dbReference>
<evidence type="ECO:0000256" key="11">
    <source>
        <dbReference type="ARBA" id="ARBA00033270"/>
    </source>
</evidence>
<organism evidence="20 21">
    <name type="scientific">Amnibacterium flavum</name>
    <dbReference type="NCBI Taxonomy" id="2173173"/>
    <lineage>
        <taxon>Bacteria</taxon>
        <taxon>Bacillati</taxon>
        <taxon>Actinomycetota</taxon>
        <taxon>Actinomycetes</taxon>
        <taxon>Micrococcales</taxon>
        <taxon>Microbacteriaceae</taxon>
        <taxon>Amnibacterium</taxon>
    </lineage>
</organism>
<comment type="function">
    <text evidence="17">Peptidoglycan polymerase that is essential for cell division.</text>
</comment>
<evidence type="ECO:0000256" key="19">
    <source>
        <dbReference type="SAM" id="Phobius"/>
    </source>
</evidence>
<dbReference type="PANTHER" id="PTHR30474">
    <property type="entry name" value="CELL CYCLE PROTEIN"/>
    <property type="match status" value="1"/>
</dbReference>
<feature type="compositionally biased region" description="Low complexity" evidence="18">
    <location>
        <begin position="51"/>
        <end position="73"/>
    </location>
</feature>
<dbReference type="GO" id="GO:0008955">
    <property type="term" value="F:peptidoglycan glycosyltransferase activity"/>
    <property type="evidence" value="ECO:0007669"/>
    <property type="project" value="UniProtKB-EC"/>
</dbReference>
<dbReference type="Proteomes" id="UP000244893">
    <property type="component" value="Unassembled WGS sequence"/>
</dbReference>
<keyword evidence="3" id="KW-0328">Glycosyltransferase</keyword>
<evidence type="ECO:0000256" key="4">
    <source>
        <dbReference type="ARBA" id="ARBA00022679"/>
    </source>
</evidence>
<evidence type="ECO:0000256" key="2">
    <source>
        <dbReference type="ARBA" id="ARBA00004752"/>
    </source>
</evidence>
<evidence type="ECO:0000256" key="17">
    <source>
        <dbReference type="ARBA" id="ARBA00049966"/>
    </source>
</evidence>
<dbReference type="GO" id="GO:0005886">
    <property type="term" value="C:plasma membrane"/>
    <property type="evidence" value="ECO:0007669"/>
    <property type="project" value="TreeGrafter"/>
</dbReference>
<comment type="similarity">
    <text evidence="12">Belongs to the SEDS family. FtsW subfamily.</text>
</comment>
<evidence type="ECO:0000256" key="14">
    <source>
        <dbReference type="ARBA" id="ARBA00041418"/>
    </source>
</evidence>
<dbReference type="InterPro" id="IPR001182">
    <property type="entry name" value="FtsW/RodA"/>
</dbReference>
<gene>
    <name evidence="20" type="ORF">DDQ50_13415</name>
</gene>
<feature type="transmembrane region" description="Helical" evidence="19">
    <location>
        <begin position="274"/>
        <end position="290"/>
    </location>
</feature>
<protein>
    <recommendedName>
        <fullName evidence="13">Probable peptidoglycan glycosyltransferase FtsW</fullName>
        <ecNumber evidence="15">2.4.99.28</ecNumber>
    </recommendedName>
    <alternativeName>
        <fullName evidence="14">Cell division protein FtsW</fullName>
    </alternativeName>
    <alternativeName>
        <fullName evidence="11">Cell wall polymerase</fullName>
    </alternativeName>
    <alternativeName>
        <fullName evidence="10">Peptidoglycan polymerase</fullName>
    </alternativeName>
</protein>
<evidence type="ECO:0000256" key="7">
    <source>
        <dbReference type="ARBA" id="ARBA00022984"/>
    </source>
</evidence>
<dbReference type="GO" id="GO:0015648">
    <property type="term" value="F:lipid-linked peptidoglycan transporter activity"/>
    <property type="evidence" value="ECO:0007669"/>
    <property type="project" value="TreeGrafter"/>
</dbReference>
<dbReference type="PROSITE" id="PS00428">
    <property type="entry name" value="FTSW_RODA_SPOVE"/>
    <property type="match status" value="1"/>
</dbReference>
<name>A0A2V1HUP6_9MICO</name>
<evidence type="ECO:0000256" key="5">
    <source>
        <dbReference type="ARBA" id="ARBA00022692"/>
    </source>
</evidence>
<dbReference type="GO" id="GO:0051301">
    <property type="term" value="P:cell division"/>
    <property type="evidence" value="ECO:0007669"/>
    <property type="project" value="UniProtKB-KW"/>
</dbReference>
<feature type="transmembrane region" description="Helical" evidence="19">
    <location>
        <begin position="405"/>
        <end position="427"/>
    </location>
</feature>
<dbReference type="GO" id="GO:0008360">
    <property type="term" value="P:regulation of cell shape"/>
    <property type="evidence" value="ECO:0007669"/>
    <property type="project" value="UniProtKB-KW"/>
</dbReference>
<dbReference type="InterPro" id="IPR018365">
    <property type="entry name" value="Cell_cycle_FtsW-rel_CS"/>
</dbReference>
<feature type="transmembrane region" description="Helical" evidence="19">
    <location>
        <begin position="141"/>
        <end position="160"/>
    </location>
</feature>
<feature type="transmembrane region" description="Helical" evidence="19">
    <location>
        <begin position="296"/>
        <end position="314"/>
    </location>
</feature>
<evidence type="ECO:0000256" key="6">
    <source>
        <dbReference type="ARBA" id="ARBA00022960"/>
    </source>
</evidence>
<evidence type="ECO:0000256" key="16">
    <source>
        <dbReference type="ARBA" id="ARBA00049902"/>
    </source>
</evidence>
<dbReference type="GO" id="GO:0009252">
    <property type="term" value="P:peptidoglycan biosynthetic process"/>
    <property type="evidence" value="ECO:0007669"/>
    <property type="project" value="UniProtKB-KW"/>
</dbReference>
<proteinExistence type="inferred from homology"/>
<keyword evidence="5 19" id="KW-0812">Transmembrane</keyword>
<evidence type="ECO:0000313" key="20">
    <source>
        <dbReference type="EMBL" id="PVZ94680.1"/>
    </source>
</evidence>
<keyword evidence="8 19" id="KW-1133">Transmembrane helix</keyword>
<comment type="subcellular location">
    <subcellularLocation>
        <location evidence="1">Membrane</location>
        <topology evidence="1">Multi-pass membrane protein</topology>
    </subcellularLocation>
</comment>
<evidence type="ECO:0000256" key="18">
    <source>
        <dbReference type="SAM" id="MobiDB-lite"/>
    </source>
</evidence>
<evidence type="ECO:0000256" key="10">
    <source>
        <dbReference type="ARBA" id="ARBA00032370"/>
    </source>
</evidence>
<comment type="pathway">
    <text evidence="2">Cell wall biogenesis; peptidoglycan biosynthesis.</text>
</comment>
<feature type="compositionally biased region" description="Low complexity" evidence="18">
    <location>
        <begin position="1"/>
        <end position="41"/>
    </location>
</feature>
<evidence type="ECO:0000256" key="15">
    <source>
        <dbReference type="ARBA" id="ARBA00044770"/>
    </source>
</evidence>
<evidence type="ECO:0000256" key="1">
    <source>
        <dbReference type="ARBA" id="ARBA00004141"/>
    </source>
</evidence>
<feature type="transmembrane region" description="Helical" evidence="19">
    <location>
        <begin position="206"/>
        <end position="227"/>
    </location>
</feature>
<evidence type="ECO:0000313" key="21">
    <source>
        <dbReference type="Proteomes" id="UP000244893"/>
    </source>
</evidence>
<keyword evidence="7" id="KW-0573">Peptidoglycan synthesis</keyword>
<feature type="transmembrane region" description="Helical" evidence="19">
    <location>
        <begin position="180"/>
        <end position="199"/>
    </location>
</feature>
<keyword evidence="21" id="KW-1185">Reference proteome</keyword>
<accession>A0A2V1HUP6</accession>
<keyword evidence="9 19" id="KW-0472">Membrane</keyword>
<dbReference type="EC" id="2.4.99.28" evidence="15"/>
<dbReference type="EMBL" id="QEOP01000002">
    <property type="protein sequence ID" value="PVZ94680.1"/>
    <property type="molecule type" value="Genomic_DNA"/>
</dbReference>
<evidence type="ECO:0000256" key="8">
    <source>
        <dbReference type="ARBA" id="ARBA00022989"/>
    </source>
</evidence>
<keyword evidence="20" id="KW-0131">Cell cycle</keyword>
<dbReference type="OrthoDB" id="9768187at2"/>
<dbReference type="AlphaFoldDB" id="A0A2V1HUP6"/>
<dbReference type="PANTHER" id="PTHR30474:SF2">
    <property type="entry name" value="PEPTIDOGLYCAN GLYCOSYLTRANSFERASE FTSW-RELATED"/>
    <property type="match status" value="1"/>
</dbReference>
<feature type="transmembrane region" description="Helical" evidence="19">
    <location>
        <begin position="472"/>
        <end position="494"/>
    </location>
</feature>
<sequence length="521" mass="54443">MTEVTPVRRPTVTRPAAPATQKPVSKKAPAVPKTAAAQKTPTPQPTPPAQRTPTTRPAQRTPSPRRTPAPQQTQRDRPADARATAEVGTADAPVRSPRAGLLRSGFRRPTLTAAATDGPENRGLAARFVLGKAFVSEGANYFLLLGITLFLVAFGLVMVLSSSSVESFANGNSAFADFLTQGGAAVLALPAMLAISIIPARWWPRLSVIVLVGAVAGQLLVFTGLGYEYGGNRNWLDLGFVNVQPSEFSKLALALWLGKFLADRRGSLSDWRRVLVPALIVSAIPIVLVLRGGDLGTAIILATIVLAALFFGGVPLRQLGLVLVIAAPLAIAFSLTSASRSERIQSWLSGCSQDYANACWQITHGTWALAAGGVFGVGLGNSKAKWSWLPEADNDFIFAVVGEELGLVGAVTVLILFVVLAVVFTRIVSQSAPGGMGRITVAAVGTWIVSQALVNIGVILGVFPVLGVPLPLISSGGTALIVSMLAIGVALSFARVPGSALLDHVPANPRVRPGRAARPVS</sequence>
<keyword evidence="20" id="KW-0132">Cell division</keyword>
<feature type="transmembrane region" description="Helical" evidence="19">
    <location>
        <begin position="439"/>
        <end position="466"/>
    </location>
</feature>
<evidence type="ECO:0000256" key="9">
    <source>
        <dbReference type="ARBA" id="ARBA00023136"/>
    </source>
</evidence>
<reference evidence="20 21" key="1">
    <citation type="submission" date="2018-05" db="EMBL/GenBank/DDBJ databases">
        <title>Amnibacterium sp. M8JJ-5, whole genome shotgun sequence.</title>
        <authorList>
            <person name="Tuo L."/>
        </authorList>
    </citation>
    <scope>NUCLEOTIDE SEQUENCE [LARGE SCALE GENOMIC DNA]</scope>
    <source>
        <strain evidence="20 21">M8JJ-5</strain>
    </source>
</reference>
<feature type="transmembrane region" description="Helical" evidence="19">
    <location>
        <begin position="321"/>
        <end position="339"/>
    </location>
</feature>
<dbReference type="Pfam" id="PF01098">
    <property type="entry name" value="FTSW_RODA_SPOVE"/>
    <property type="match status" value="1"/>
</dbReference>
<feature type="region of interest" description="Disordered" evidence="18">
    <location>
        <begin position="1"/>
        <end position="105"/>
    </location>
</feature>
<keyword evidence="6" id="KW-0133">Cell shape</keyword>